<feature type="region of interest" description="Disordered" evidence="1">
    <location>
        <begin position="1"/>
        <end position="82"/>
    </location>
</feature>
<reference evidence="2 3" key="1">
    <citation type="journal article" date="2023" name="Plants (Basel)">
        <title>Bridging the Gap: Combining Genomics and Transcriptomics Approaches to Understand Stylosanthes scabra, an Orphan Legume from the Brazilian Caatinga.</title>
        <authorList>
            <person name="Ferreira-Neto J.R.C."/>
            <person name="da Silva M.D."/>
            <person name="Binneck E."/>
            <person name="de Melo N.F."/>
            <person name="da Silva R.H."/>
            <person name="de Melo A.L.T.M."/>
            <person name="Pandolfi V."/>
            <person name="Bustamante F.O."/>
            <person name="Brasileiro-Vidal A.C."/>
            <person name="Benko-Iseppon A.M."/>
        </authorList>
    </citation>
    <scope>NUCLEOTIDE SEQUENCE [LARGE SCALE GENOMIC DNA]</scope>
    <source>
        <tissue evidence="2">Leaves</tissue>
    </source>
</reference>
<feature type="compositionally biased region" description="Basic and acidic residues" evidence="1">
    <location>
        <begin position="38"/>
        <end position="47"/>
    </location>
</feature>
<comment type="caution">
    <text evidence="2">The sequence shown here is derived from an EMBL/GenBank/DDBJ whole genome shotgun (WGS) entry which is preliminary data.</text>
</comment>
<proteinExistence type="predicted"/>
<evidence type="ECO:0000256" key="1">
    <source>
        <dbReference type="SAM" id="MobiDB-lite"/>
    </source>
</evidence>
<dbReference type="EMBL" id="JASCZI010030543">
    <property type="protein sequence ID" value="MED6123493.1"/>
    <property type="molecule type" value="Genomic_DNA"/>
</dbReference>
<keyword evidence="3" id="KW-1185">Reference proteome</keyword>
<feature type="compositionally biased region" description="Basic and acidic residues" evidence="1">
    <location>
        <begin position="66"/>
        <end position="79"/>
    </location>
</feature>
<organism evidence="2 3">
    <name type="scientific">Stylosanthes scabra</name>
    <dbReference type="NCBI Taxonomy" id="79078"/>
    <lineage>
        <taxon>Eukaryota</taxon>
        <taxon>Viridiplantae</taxon>
        <taxon>Streptophyta</taxon>
        <taxon>Embryophyta</taxon>
        <taxon>Tracheophyta</taxon>
        <taxon>Spermatophyta</taxon>
        <taxon>Magnoliopsida</taxon>
        <taxon>eudicotyledons</taxon>
        <taxon>Gunneridae</taxon>
        <taxon>Pentapetalae</taxon>
        <taxon>rosids</taxon>
        <taxon>fabids</taxon>
        <taxon>Fabales</taxon>
        <taxon>Fabaceae</taxon>
        <taxon>Papilionoideae</taxon>
        <taxon>50 kb inversion clade</taxon>
        <taxon>dalbergioids sensu lato</taxon>
        <taxon>Dalbergieae</taxon>
        <taxon>Pterocarpus clade</taxon>
        <taxon>Stylosanthes</taxon>
    </lineage>
</organism>
<sequence length="191" mass="21211">MISTPRIASQLYTCAQRTVPSSSMRRANAGNNDLEGEEREHGKTERRKERRRRRPREGSSPPSSMVERDGESKRERDGLGESYGAARGSITATVKLSVVVVKGCHVVTVPLRLTTIDCAVNFVVIAAVLSLSFLHAKENSMVVVGLVVSTFEPPSPICYHRRRWRSEKERGRTTDRGGRMGCLSHRLALPP</sequence>
<dbReference type="Proteomes" id="UP001341840">
    <property type="component" value="Unassembled WGS sequence"/>
</dbReference>
<evidence type="ECO:0000313" key="2">
    <source>
        <dbReference type="EMBL" id="MED6123493.1"/>
    </source>
</evidence>
<name>A0ABU6RHF5_9FABA</name>
<evidence type="ECO:0000313" key="3">
    <source>
        <dbReference type="Proteomes" id="UP001341840"/>
    </source>
</evidence>
<gene>
    <name evidence="2" type="ORF">PIB30_049644</name>
</gene>
<protein>
    <submittedName>
        <fullName evidence="2">Uncharacterized protein</fullName>
    </submittedName>
</protein>
<accession>A0ABU6RHF5</accession>
<feature type="compositionally biased region" description="Polar residues" evidence="1">
    <location>
        <begin position="1"/>
        <end position="31"/>
    </location>
</feature>